<dbReference type="InterPro" id="IPR001036">
    <property type="entry name" value="Acrflvin-R"/>
</dbReference>
<proteinExistence type="predicted"/>
<feature type="transmembrane region" description="Helical" evidence="2">
    <location>
        <begin position="537"/>
        <end position="559"/>
    </location>
</feature>
<dbReference type="PANTHER" id="PTHR32063">
    <property type="match status" value="1"/>
</dbReference>
<dbReference type="KEGG" id="ruv:EC9_45570"/>
<dbReference type="AlphaFoldDB" id="A0A517M645"/>
<feature type="transmembrane region" description="Helical" evidence="2">
    <location>
        <begin position="984"/>
        <end position="1004"/>
    </location>
</feature>
<keyword evidence="4" id="KW-1185">Reference proteome</keyword>
<feature type="transmembrane region" description="Helical" evidence="2">
    <location>
        <begin position="404"/>
        <end position="424"/>
    </location>
</feature>
<dbReference type="SUPFAM" id="SSF82693">
    <property type="entry name" value="Multidrug efflux transporter AcrB pore domain, PN1, PN2, PC1 and PC2 subdomains"/>
    <property type="match status" value="2"/>
</dbReference>
<dbReference type="RefSeq" id="WP_145348175.1">
    <property type="nucleotide sequence ID" value="NZ_CP036261.1"/>
</dbReference>
<evidence type="ECO:0000313" key="4">
    <source>
        <dbReference type="Proteomes" id="UP000319557"/>
    </source>
</evidence>
<feature type="transmembrane region" description="Helical" evidence="2">
    <location>
        <begin position="378"/>
        <end position="398"/>
    </location>
</feature>
<feature type="region of interest" description="Disordered" evidence="1">
    <location>
        <begin position="330"/>
        <end position="354"/>
    </location>
</feature>
<dbReference type="Gene3D" id="3.30.2090.10">
    <property type="entry name" value="Multidrug efflux transporter AcrB TolC docking domain, DN and DC subdomains"/>
    <property type="match status" value="2"/>
</dbReference>
<feature type="transmembrane region" description="Helical" evidence="2">
    <location>
        <begin position="1010"/>
        <end position="1035"/>
    </location>
</feature>
<dbReference type="Gene3D" id="3.30.70.1440">
    <property type="entry name" value="Multidrug efflux transporter AcrB pore domain"/>
    <property type="match status" value="1"/>
</dbReference>
<feature type="transmembrane region" description="Helical" evidence="2">
    <location>
        <begin position="955"/>
        <end position="977"/>
    </location>
</feature>
<evidence type="ECO:0000256" key="1">
    <source>
        <dbReference type="SAM" id="MobiDB-lite"/>
    </source>
</evidence>
<dbReference type="InterPro" id="IPR027463">
    <property type="entry name" value="AcrB_DN_DC_subdom"/>
</dbReference>
<dbReference type="Pfam" id="PF00873">
    <property type="entry name" value="ACR_tran"/>
    <property type="match status" value="3"/>
</dbReference>
<dbReference type="Proteomes" id="UP000319557">
    <property type="component" value="Chromosome"/>
</dbReference>
<name>A0A517M645_9BACT</name>
<evidence type="ECO:0000313" key="3">
    <source>
        <dbReference type="EMBL" id="QDS90349.1"/>
    </source>
</evidence>
<dbReference type="GO" id="GO:0042910">
    <property type="term" value="F:xenobiotic transmembrane transporter activity"/>
    <property type="evidence" value="ECO:0007669"/>
    <property type="project" value="TreeGrafter"/>
</dbReference>
<dbReference type="Gene3D" id="3.30.70.1430">
    <property type="entry name" value="Multidrug efflux transporter AcrB pore domain"/>
    <property type="match status" value="2"/>
</dbReference>
<feature type="transmembrane region" description="Helical" evidence="2">
    <location>
        <begin position="15"/>
        <end position="33"/>
    </location>
</feature>
<protein>
    <submittedName>
        <fullName evidence="3">Multidrug resistance protein MdtC</fullName>
    </submittedName>
</protein>
<keyword evidence="2" id="KW-0812">Transmembrane</keyword>
<feature type="transmembrane region" description="Helical" evidence="2">
    <location>
        <begin position="1087"/>
        <end position="1113"/>
    </location>
</feature>
<feature type="compositionally biased region" description="Acidic residues" evidence="1">
    <location>
        <begin position="334"/>
        <end position="344"/>
    </location>
</feature>
<feature type="transmembrane region" description="Helical" evidence="2">
    <location>
        <begin position="431"/>
        <end position="455"/>
    </location>
</feature>
<dbReference type="SUPFAM" id="SSF82714">
    <property type="entry name" value="Multidrug efflux transporter AcrB TolC docking domain, DN and DC subdomains"/>
    <property type="match status" value="2"/>
</dbReference>
<dbReference type="OrthoDB" id="9806532at2"/>
<dbReference type="PRINTS" id="PR00702">
    <property type="entry name" value="ACRIFLAVINRP"/>
</dbReference>
<reference evidence="3 4" key="1">
    <citation type="submission" date="2019-02" db="EMBL/GenBank/DDBJ databases">
        <title>Deep-cultivation of Planctomycetes and their phenomic and genomic characterization uncovers novel biology.</title>
        <authorList>
            <person name="Wiegand S."/>
            <person name="Jogler M."/>
            <person name="Boedeker C."/>
            <person name="Pinto D."/>
            <person name="Vollmers J."/>
            <person name="Rivas-Marin E."/>
            <person name="Kohn T."/>
            <person name="Peeters S.H."/>
            <person name="Heuer A."/>
            <person name="Rast P."/>
            <person name="Oberbeckmann S."/>
            <person name="Bunk B."/>
            <person name="Jeske O."/>
            <person name="Meyerdierks A."/>
            <person name="Storesund J.E."/>
            <person name="Kallscheuer N."/>
            <person name="Luecker S."/>
            <person name="Lage O.M."/>
            <person name="Pohl T."/>
            <person name="Merkel B.J."/>
            <person name="Hornburger P."/>
            <person name="Mueller R.-W."/>
            <person name="Bruemmer F."/>
            <person name="Labrenz M."/>
            <person name="Spormann A.M."/>
            <person name="Op den Camp H."/>
            <person name="Overmann J."/>
            <person name="Amann R."/>
            <person name="Jetten M.S.M."/>
            <person name="Mascher T."/>
            <person name="Medema M.H."/>
            <person name="Devos D.P."/>
            <person name="Kaster A.-K."/>
            <person name="Ovreas L."/>
            <person name="Rohde M."/>
            <person name="Galperin M.Y."/>
            <person name="Jogler C."/>
        </authorList>
    </citation>
    <scope>NUCLEOTIDE SEQUENCE [LARGE SCALE GENOMIC DNA]</scope>
    <source>
        <strain evidence="3 4">EC9</strain>
    </source>
</reference>
<gene>
    <name evidence="3" type="primary">mdtC_2</name>
    <name evidence="3" type="ORF">EC9_45570</name>
</gene>
<dbReference type="Gene3D" id="1.20.1640.10">
    <property type="entry name" value="Multidrug efflux transporter AcrB transmembrane domain"/>
    <property type="match status" value="3"/>
</dbReference>
<dbReference type="Gene3D" id="3.30.70.1320">
    <property type="entry name" value="Multidrug efflux transporter AcrB pore domain like"/>
    <property type="match status" value="2"/>
</dbReference>
<dbReference type="PROSITE" id="PS51257">
    <property type="entry name" value="PROKAR_LIPOPROTEIN"/>
    <property type="match status" value="1"/>
</dbReference>
<organism evidence="3 4">
    <name type="scientific">Rosistilla ulvae</name>
    <dbReference type="NCBI Taxonomy" id="1930277"/>
    <lineage>
        <taxon>Bacteria</taxon>
        <taxon>Pseudomonadati</taxon>
        <taxon>Planctomycetota</taxon>
        <taxon>Planctomycetia</taxon>
        <taxon>Pirellulales</taxon>
        <taxon>Pirellulaceae</taxon>
        <taxon>Rosistilla</taxon>
    </lineage>
</organism>
<sequence>MKSVIRWAITNSPGMNVIMLATMLLGAACFYGMRREVFPEFELEIVVVTVPYPGATPEDVEDGICQKIEEAVRSIEGIKKVTSIAQEGSGSVIMELQADVADVQKVLNEIDREVARIPSFPDLTEEPTVQQITFRTPAIRVAVVGPRTDDPDSELRLRSVVEDLRDDLLQLKTVSATSIMGAKPFQIDVEVSEEMLRKYGLSLKQIAAILRARNIELPGGQLKSDGQEVLLRAKNKGRFGDEIGRLPIITQSNGSVLTVNDIGTVRDAFEDLTSISEINGEPAMVVNVERTKSEDLLAMVREVREYVDRALPPEPQGVSRFQRLKKWLTRSSDADQDPEAEAADAEPKAGGLAPRLPPGYKLVVWGDTSQDVQDRLSLLIRNGASGLALVFLVLALFLELRLAFWVALGIPISILGAGCILWYGDKTLNMLSLFSFLVALGIVVDDAIIVGENIFAHRQQGKKRLRAAIDGAAEVLPSVTASVSTTVIAFSPMFFVSGVMGKFMAVIPFAVIAMLVISLLESLFVLPAHLAHEHSGFFRFLNVLLYPLRPVGMLLSAVGSRSSRGLEWFAEHVYLPVFKYALQFPTIPISIAIGMLIVTVGMVRGGIVQKNLFPKLDSNNVKATVVFPDGTPVAITDAATQKMEQAIRQVSAEIAAERSAAENKTPLELYPDSPLNMTGPVKLTFRQVGSMTTGGGAAEQTTSGSHAGQVLVELYDTNVRTTKSSDLLNRWRDAVGELPGAESVVFGTEDMGPGGAAIEFKLLAPADKMDALELATEAAKAQLASKEGVFDIRDDNTPGKWEFQFKVKEDALATGVTPTDLGETVRNAYYGAEVMRLQRGRNEVKLMVRYPKEQRSTLGNFNEIFVRTDAPNQMESVERPITELAELDIRRGFSEINRVDQRRSITITADIDETKANGSDIVTYLQREFEPTLQESFPGVSIRWEGQQEQSRESVGSLMIGFGVAMFCMFILLVLQFRSYFQPLLILAIIPFGMIGAVWGHALMGLPLSLFSMFGLVALAGVVVNDSIVLVDFINSRIRAGEPPVMALMESGQRRFRPVILTSFTTIAGLLPLLMERSFQAQLLIPMATSLAFGLLTATALVLFMVPILYMLYLKMLDRFGIPYTDHTATNLEIQTHPSTD</sequence>
<feature type="transmembrane region" description="Helical" evidence="2">
    <location>
        <begin position="580"/>
        <end position="603"/>
    </location>
</feature>
<dbReference type="SUPFAM" id="SSF82866">
    <property type="entry name" value="Multidrug efflux transporter AcrB transmembrane domain"/>
    <property type="match status" value="2"/>
</dbReference>
<feature type="transmembrane region" description="Helical" evidence="2">
    <location>
        <begin position="503"/>
        <end position="525"/>
    </location>
</feature>
<keyword evidence="2" id="KW-0472">Membrane</keyword>
<feature type="transmembrane region" description="Helical" evidence="2">
    <location>
        <begin position="1056"/>
        <end position="1075"/>
    </location>
</feature>
<dbReference type="PANTHER" id="PTHR32063:SF33">
    <property type="entry name" value="RND SUPERFAMILY EFFLUX PUMP PERMEASE COMPONENT"/>
    <property type="match status" value="1"/>
</dbReference>
<keyword evidence="2" id="KW-1133">Transmembrane helix</keyword>
<accession>A0A517M645</accession>
<dbReference type="GO" id="GO:0005886">
    <property type="term" value="C:plasma membrane"/>
    <property type="evidence" value="ECO:0007669"/>
    <property type="project" value="TreeGrafter"/>
</dbReference>
<evidence type="ECO:0000256" key="2">
    <source>
        <dbReference type="SAM" id="Phobius"/>
    </source>
</evidence>
<dbReference type="EMBL" id="CP036261">
    <property type="protein sequence ID" value="QDS90349.1"/>
    <property type="molecule type" value="Genomic_DNA"/>
</dbReference>